<comment type="caution">
    <text evidence="1">The sequence shown here is derived from an EMBL/GenBank/DDBJ whole genome shotgun (WGS) entry which is preliminary data.</text>
</comment>
<organism evidence="1 2">
    <name type="scientific">Thalassoglobus neptunius</name>
    <dbReference type="NCBI Taxonomy" id="1938619"/>
    <lineage>
        <taxon>Bacteria</taxon>
        <taxon>Pseudomonadati</taxon>
        <taxon>Planctomycetota</taxon>
        <taxon>Planctomycetia</taxon>
        <taxon>Planctomycetales</taxon>
        <taxon>Planctomycetaceae</taxon>
        <taxon>Thalassoglobus</taxon>
    </lineage>
</organism>
<dbReference type="AlphaFoldDB" id="A0A5C5VY93"/>
<name>A0A5C5VY93_9PLAN</name>
<sequence>MIQRSALTLFMLTILSNTCFAHKLWILPSQTQFAGDDAWVTVDACASNDLFYFNHVPLQLQFLEIVAPDGTEAEAVNKSMGKYRSVFDVELTQNGTYRIALMSKFCFASWEKDGERKRWRGLPSELKEAVPADATEFQVAESLGRLETFVTKNTPTTKAMTPIGDGLEMIPVTHPNDLYTGEDATFRMLVNGEPREGLEVAVIRGGTRYRNQLEETKAVTNAHGEFTVKWDEPGMYWISTSAQDQKTSLEHADTRYLVFSATLEVLPE</sequence>
<dbReference type="InterPro" id="IPR019613">
    <property type="entry name" value="DUF4198"/>
</dbReference>
<dbReference type="Proteomes" id="UP000317243">
    <property type="component" value="Unassembled WGS sequence"/>
</dbReference>
<accession>A0A5C5VY93</accession>
<keyword evidence="2" id="KW-1185">Reference proteome</keyword>
<dbReference type="EMBL" id="SIHI01000031">
    <property type="protein sequence ID" value="TWT43558.1"/>
    <property type="molecule type" value="Genomic_DNA"/>
</dbReference>
<evidence type="ECO:0000313" key="2">
    <source>
        <dbReference type="Proteomes" id="UP000317243"/>
    </source>
</evidence>
<reference evidence="1 2" key="1">
    <citation type="submission" date="2019-02" db="EMBL/GenBank/DDBJ databases">
        <title>Deep-cultivation of Planctomycetes and their phenomic and genomic characterization uncovers novel biology.</title>
        <authorList>
            <person name="Wiegand S."/>
            <person name="Jogler M."/>
            <person name="Boedeker C."/>
            <person name="Pinto D."/>
            <person name="Vollmers J."/>
            <person name="Rivas-Marin E."/>
            <person name="Kohn T."/>
            <person name="Peeters S.H."/>
            <person name="Heuer A."/>
            <person name="Rast P."/>
            <person name="Oberbeckmann S."/>
            <person name="Bunk B."/>
            <person name="Jeske O."/>
            <person name="Meyerdierks A."/>
            <person name="Storesund J.E."/>
            <person name="Kallscheuer N."/>
            <person name="Luecker S."/>
            <person name="Lage O.M."/>
            <person name="Pohl T."/>
            <person name="Merkel B.J."/>
            <person name="Hornburger P."/>
            <person name="Mueller R.-W."/>
            <person name="Bruemmer F."/>
            <person name="Labrenz M."/>
            <person name="Spormann A.M."/>
            <person name="Op Den Camp H."/>
            <person name="Overmann J."/>
            <person name="Amann R."/>
            <person name="Jetten M.S.M."/>
            <person name="Mascher T."/>
            <person name="Medema M.H."/>
            <person name="Devos D.P."/>
            <person name="Kaster A.-K."/>
            <person name="Ovreas L."/>
            <person name="Rohde M."/>
            <person name="Galperin M.Y."/>
            <person name="Jogler C."/>
        </authorList>
    </citation>
    <scope>NUCLEOTIDE SEQUENCE [LARGE SCALE GENOMIC DNA]</scope>
    <source>
        <strain evidence="1 2">KOR42</strain>
    </source>
</reference>
<proteinExistence type="predicted"/>
<evidence type="ECO:0000313" key="1">
    <source>
        <dbReference type="EMBL" id="TWT43558.1"/>
    </source>
</evidence>
<keyword evidence="1" id="KW-0812">Transmembrane</keyword>
<protein>
    <submittedName>
        <fullName evidence="1">Nickel uptake substrate-specific transmembrane region</fullName>
    </submittedName>
</protein>
<keyword evidence="1" id="KW-0472">Membrane</keyword>
<gene>
    <name evidence="1" type="ORF">KOR42_44380</name>
</gene>
<dbReference type="Pfam" id="PF10670">
    <property type="entry name" value="DUF4198"/>
    <property type="match status" value="1"/>
</dbReference>